<dbReference type="HOGENOM" id="CLU_022049_2_1_0"/>
<evidence type="ECO:0000256" key="4">
    <source>
        <dbReference type="ARBA" id="ARBA00022679"/>
    </source>
</evidence>
<gene>
    <name evidence="6" type="primary">gltA</name>
    <name evidence="6" type="ordered locus">wcw_1240</name>
</gene>
<dbReference type="AlphaFoldDB" id="D6YWT6"/>
<dbReference type="InterPro" id="IPR016142">
    <property type="entry name" value="Citrate_synth-like_lrg_a-sub"/>
</dbReference>
<evidence type="ECO:0000313" key="6">
    <source>
        <dbReference type="EMBL" id="ADI38597.1"/>
    </source>
</evidence>
<dbReference type="STRING" id="716544.wcw_1240"/>
<evidence type="ECO:0000313" key="7">
    <source>
        <dbReference type="Proteomes" id="UP000001505"/>
    </source>
</evidence>
<dbReference type="UniPathway" id="UPA00223"/>
<dbReference type="GO" id="GO:0005975">
    <property type="term" value="P:carbohydrate metabolic process"/>
    <property type="evidence" value="ECO:0007669"/>
    <property type="project" value="TreeGrafter"/>
</dbReference>
<dbReference type="Gene3D" id="1.10.580.10">
    <property type="entry name" value="Citrate Synthase, domain 1"/>
    <property type="match status" value="1"/>
</dbReference>
<dbReference type="InterPro" id="IPR016143">
    <property type="entry name" value="Citrate_synth-like_sm_a-sub"/>
</dbReference>
<keyword evidence="7" id="KW-1185">Reference proteome</keyword>
<evidence type="ECO:0000256" key="3">
    <source>
        <dbReference type="ARBA" id="ARBA00012972"/>
    </source>
</evidence>
<evidence type="ECO:0000256" key="1">
    <source>
        <dbReference type="ARBA" id="ARBA00004751"/>
    </source>
</evidence>
<dbReference type="GO" id="GO:0036440">
    <property type="term" value="F:citrate synthase activity"/>
    <property type="evidence" value="ECO:0007669"/>
    <property type="project" value="UniProtKB-EC"/>
</dbReference>
<evidence type="ECO:0000256" key="2">
    <source>
        <dbReference type="ARBA" id="ARBA00010566"/>
    </source>
</evidence>
<accession>D6YWT6</accession>
<dbReference type="Proteomes" id="UP000001505">
    <property type="component" value="Chromosome"/>
</dbReference>
<dbReference type="PROSITE" id="PS00480">
    <property type="entry name" value="CITRATE_SYNTHASE"/>
    <property type="match status" value="1"/>
</dbReference>
<dbReference type="eggNOG" id="COG0372">
    <property type="taxonomic scope" value="Bacteria"/>
</dbReference>
<evidence type="ECO:0000256" key="5">
    <source>
        <dbReference type="RuleBase" id="RU003406"/>
    </source>
</evidence>
<dbReference type="PANTHER" id="PTHR11739:SF8">
    <property type="entry name" value="CITRATE SYNTHASE, MITOCHONDRIAL"/>
    <property type="match status" value="1"/>
</dbReference>
<dbReference type="InterPro" id="IPR002020">
    <property type="entry name" value="Citrate_synthase"/>
</dbReference>
<dbReference type="GO" id="GO:0006099">
    <property type="term" value="P:tricarboxylic acid cycle"/>
    <property type="evidence" value="ECO:0007669"/>
    <property type="project" value="UniProtKB-UniPathway"/>
</dbReference>
<dbReference type="InterPro" id="IPR036969">
    <property type="entry name" value="Citrate_synthase_sf"/>
</dbReference>
<name>D6YWT6_WADCW</name>
<dbReference type="PRINTS" id="PR00143">
    <property type="entry name" value="CITRTSNTHASE"/>
</dbReference>
<dbReference type="PANTHER" id="PTHR11739">
    <property type="entry name" value="CITRATE SYNTHASE"/>
    <property type="match status" value="1"/>
</dbReference>
<keyword evidence="4 5" id="KW-0808">Transferase</keyword>
<sequence>MSGVTSEVLFEITKDQLETGMRGYPVGYCTTSSVDPEKGLFYVGRPVSELSKNTPEEVIYLLYHGKEGSQQELSAFKEELCKRSIISDQLIESIRALPRQAHPMQLLVCALSLTTSFEGAGDWKEDGLNLVAKIPVIVAHLINHHAGWGECNPSKPEMGYMENFTQMLNVPNADLKQLTEVMRLFNVLHYDHGGGNLSAFIGKGIASGLQDMYGSLAGAMSALAGPRHGKANQDCLEFVKDVLGNLGENATAGQVEQLIRDRLANNQLIYGFGHAVLRVEDPRASVFYEVAKKLFPDHPLVKIAKLLRTEGTKVLKENPKISNPYPNVDAISGTVLTAAGFPYPEYYTVLFGLSRVVGISRQLIYERVEARGGKGTPIIRPKFIYAGQ</sequence>
<comment type="similarity">
    <text evidence="2 5">Belongs to the citrate synthase family.</text>
</comment>
<reference evidence="6 7" key="1">
    <citation type="journal article" date="2010" name="PLoS ONE">
        <title>The Waddlia genome: a window into chlamydial biology.</title>
        <authorList>
            <person name="Bertelli C."/>
            <person name="Collyn F."/>
            <person name="Croxatto A."/>
            <person name="Ruckert C."/>
            <person name="Polkinghorne A."/>
            <person name="Kebbi-Beghdadi C."/>
            <person name="Goesmann A."/>
            <person name="Vaughan L."/>
            <person name="Greub G."/>
        </authorList>
    </citation>
    <scope>NUCLEOTIDE SEQUENCE [LARGE SCALE GENOMIC DNA]</scope>
    <source>
        <strain evidence="7">ATCC VR-1470 / WSU 86-1044</strain>
    </source>
</reference>
<dbReference type="RefSeq" id="WP_013182309.1">
    <property type="nucleotide sequence ID" value="NC_014225.1"/>
</dbReference>
<dbReference type="EMBL" id="CP001928">
    <property type="protein sequence ID" value="ADI38597.1"/>
    <property type="molecule type" value="Genomic_DNA"/>
</dbReference>
<dbReference type="EC" id="2.3.3.16" evidence="3"/>
<dbReference type="KEGG" id="wch:wcw_1240"/>
<dbReference type="SUPFAM" id="SSF48256">
    <property type="entry name" value="Citrate synthase"/>
    <property type="match status" value="1"/>
</dbReference>
<dbReference type="Pfam" id="PF00285">
    <property type="entry name" value="Citrate_synt"/>
    <property type="match status" value="1"/>
</dbReference>
<organism evidence="6 7">
    <name type="scientific">Waddlia chondrophila (strain ATCC VR-1470 / WSU 86-1044)</name>
    <dbReference type="NCBI Taxonomy" id="716544"/>
    <lineage>
        <taxon>Bacteria</taxon>
        <taxon>Pseudomonadati</taxon>
        <taxon>Chlamydiota</taxon>
        <taxon>Chlamydiia</taxon>
        <taxon>Parachlamydiales</taxon>
        <taxon>Waddliaceae</taxon>
        <taxon>Waddlia</taxon>
    </lineage>
</organism>
<dbReference type="NCBIfam" id="NF007128">
    <property type="entry name" value="PRK09569.1"/>
    <property type="match status" value="1"/>
</dbReference>
<comment type="pathway">
    <text evidence="1">Carbohydrate metabolism; tricarboxylic acid cycle; isocitrate from oxaloacetate: step 1/2.</text>
</comment>
<proteinExistence type="inferred from homology"/>
<dbReference type="OrthoDB" id="9800864at2"/>
<dbReference type="Gene3D" id="1.10.230.10">
    <property type="entry name" value="Cytochrome P450-Terp, domain 2"/>
    <property type="match status" value="1"/>
</dbReference>
<keyword evidence="6" id="KW-0012">Acyltransferase</keyword>
<dbReference type="InterPro" id="IPR019810">
    <property type="entry name" value="Citrate_synthase_AS"/>
</dbReference>
<protein>
    <recommendedName>
        <fullName evidence="3">citrate synthase (unknown stereospecificity)</fullName>
        <ecNumber evidence="3">2.3.3.16</ecNumber>
    </recommendedName>
</protein>